<protein>
    <recommendedName>
        <fullName evidence="4">Type VII secretion effector</fullName>
    </recommendedName>
</protein>
<dbReference type="STRING" id="762845.BCR26_02470"/>
<evidence type="ECO:0000313" key="3">
    <source>
        <dbReference type="Proteomes" id="UP000095256"/>
    </source>
</evidence>
<sequence length="102" mass="10629">MGKIVSNSSVASQVSASMSQAANTLAAINTQPSEAGGTTVNGNTNAKNSIQKANQSVKRLVAAFNKDIDNVHTVAKEFERVDQVIQQKVAALDPFSGLKGRG</sequence>
<proteinExistence type="predicted"/>
<reference evidence="2 3" key="1">
    <citation type="submission" date="2016-09" db="EMBL/GenBank/DDBJ databases">
        <authorList>
            <person name="Capua I."/>
            <person name="De Benedictis P."/>
            <person name="Joannis T."/>
            <person name="Lombin L.H."/>
            <person name="Cattoli G."/>
        </authorList>
    </citation>
    <scope>NUCLEOTIDE SEQUENCE [LARGE SCALE GENOMIC DNA]</scope>
    <source>
        <strain evidence="2 3">LMG 25899</strain>
    </source>
</reference>
<dbReference type="AlphaFoldDB" id="A0A1E5KWS9"/>
<evidence type="ECO:0000313" key="2">
    <source>
        <dbReference type="EMBL" id="OEH82316.1"/>
    </source>
</evidence>
<name>A0A1E5KWS9_9ENTE</name>
<organism evidence="2 3">
    <name type="scientific">Enterococcus rivorum</name>
    <dbReference type="NCBI Taxonomy" id="762845"/>
    <lineage>
        <taxon>Bacteria</taxon>
        <taxon>Bacillati</taxon>
        <taxon>Bacillota</taxon>
        <taxon>Bacilli</taxon>
        <taxon>Lactobacillales</taxon>
        <taxon>Enterococcaceae</taxon>
        <taxon>Enterococcus</taxon>
    </lineage>
</organism>
<comment type="caution">
    <text evidence="2">The sequence shown here is derived from an EMBL/GenBank/DDBJ whole genome shotgun (WGS) entry which is preliminary data.</text>
</comment>
<dbReference type="RefSeq" id="WP_069698729.1">
    <property type="nucleotide sequence ID" value="NZ_JAGGMA010000001.1"/>
</dbReference>
<evidence type="ECO:0000256" key="1">
    <source>
        <dbReference type="SAM" id="MobiDB-lite"/>
    </source>
</evidence>
<evidence type="ECO:0008006" key="4">
    <source>
        <dbReference type="Google" id="ProtNLM"/>
    </source>
</evidence>
<dbReference type="EMBL" id="MIEK01000023">
    <property type="protein sequence ID" value="OEH82316.1"/>
    <property type="molecule type" value="Genomic_DNA"/>
</dbReference>
<accession>A0A1E5KWS9</accession>
<dbReference type="NCBIfam" id="TIGR04197">
    <property type="entry name" value="T7SS_SACOL2603"/>
    <property type="match status" value="1"/>
</dbReference>
<dbReference type="InterPro" id="IPR021477">
    <property type="entry name" value="TVIIS_effector_SACOL2603_fam"/>
</dbReference>
<feature type="region of interest" description="Disordered" evidence="1">
    <location>
        <begin position="32"/>
        <end position="51"/>
    </location>
</feature>
<dbReference type="Proteomes" id="UP000095256">
    <property type="component" value="Unassembled WGS sequence"/>
</dbReference>
<gene>
    <name evidence="2" type="ORF">BCR26_02470</name>
</gene>
<keyword evidence="3" id="KW-1185">Reference proteome</keyword>